<dbReference type="Proteomes" id="UP000748991">
    <property type="component" value="Unassembled WGS sequence"/>
</dbReference>
<comment type="caution">
    <text evidence="1">The sequence shown here is derived from an EMBL/GenBank/DDBJ whole genome shotgun (WGS) entry which is preliminary data.</text>
</comment>
<reference evidence="1" key="1">
    <citation type="submission" date="2021-02" db="EMBL/GenBank/DDBJ databases">
        <title>Infant gut strain persistence is associated with maternal origin, phylogeny, and functional potential including surface adhesion and iron acquisition.</title>
        <authorList>
            <person name="Lou Y.C."/>
        </authorList>
    </citation>
    <scope>NUCLEOTIDE SEQUENCE</scope>
    <source>
        <strain evidence="1">L3_060_052G1_dasL3_060_052G1_concoct_1</strain>
    </source>
</reference>
<dbReference type="AlphaFoldDB" id="A0A943SQK2"/>
<gene>
    <name evidence="1" type="ORF">KH327_04435</name>
</gene>
<organism evidence="1 2">
    <name type="scientific">Peptoniphilus harei</name>
    <dbReference type="NCBI Taxonomy" id="54005"/>
    <lineage>
        <taxon>Bacteria</taxon>
        <taxon>Bacillati</taxon>
        <taxon>Bacillota</taxon>
        <taxon>Tissierellia</taxon>
        <taxon>Tissierellales</taxon>
        <taxon>Peptoniphilaceae</taxon>
        <taxon>Peptoniphilus</taxon>
    </lineage>
</organism>
<evidence type="ECO:0000313" key="2">
    <source>
        <dbReference type="Proteomes" id="UP000748991"/>
    </source>
</evidence>
<accession>A0A943SQK2</accession>
<dbReference type="EMBL" id="JAGZZP010000006">
    <property type="protein sequence ID" value="MBS6535061.1"/>
    <property type="molecule type" value="Genomic_DNA"/>
</dbReference>
<protein>
    <submittedName>
        <fullName evidence="1">Uncharacterized protein</fullName>
    </submittedName>
</protein>
<proteinExistence type="predicted"/>
<dbReference type="RefSeq" id="WP_278637577.1">
    <property type="nucleotide sequence ID" value="NZ_JAGZZP010000006.1"/>
</dbReference>
<sequence length="228" mass="26196">MKCLMKNLIILFALIFLSLVFLGRTAYKSYTEGSKVHKQEEVNLNEDKGNKNFEFLEVPSEEKKQMEESLGYEISEIKHIKLIDNNDYTKEEVKNKEGYTIENISEVKDAIEFSGPDVYESICDNKKDEEAEIKIGERILRNDYMADLPLDAKIISNALDFDVRKENKIDLDLGIKVEGKAFASLSLFPEINHYDFEIYKTGRKVSEGTAKKVVGAYLIVRKEKTNES</sequence>
<name>A0A943SQK2_9FIRM</name>
<evidence type="ECO:0000313" key="1">
    <source>
        <dbReference type="EMBL" id="MBS6535061.1"/>
    </source>
</evidence>